<dbReference type="Proteomes" id="UP000092884">
    <property type="component" value="Chromosome"/>
</dbReference>
<dbReference type="OrthoDB" id="9815657at2"/>
<evidence type="ECO:0000313" key="1">
    <source>
        <dbReference type="EMBL" id="ANV98462.1"/>
    </source>
</evidence>
<name>A0A1B1U6Y9_9HELI</name>
<gene>
    <name evidence="1" type="ORF">BBW65_06475</name>
</gene>
<protein>
    <recommendedName>
        <fullName evidence="3">Tol-Pal system protein TolB</fullName>
    </recommendedName>
</protein>
<dbReference type="Gene3D" id="2.120.10.30">
    <property type="entry name" value="TolB, C-terminal domain"/>
    <property type="match status" value="1"/>
</dbReference>
<organism evidence="1 2">
    <name type="scientific">Helicobacter enhydrae</name>
    <dbReference type="NCBI Taxonomy" id="222136"/>
    <lineage>
        <taxon>Bacteria</taxon>
        <taxon>Pseudomonadati</taxon>
        <taxon>Campylobacterota</taxon>
        <taxon>Epsilonproteobacteria</taxon>
        <taxon>Campylobacterales</taxon>
        <taxon>Helicobacteraceae</taxon>
        <taxon>Helicobacter</taxon>
    </lineage>
</organism>
<dbReference type="PANTHER" id="PTHR36842:SF1">
    <property type="entry name" value="PROTEIN TOLB"/>
    <property type="match status" value="1"/>
</dbReference>
<keyword evidence="2" id="KW-1185">Reference proteome</keyword>
<dbReference type="InterPro" id="IPR011042">
    <property type="entry name" value="6-blade_b-propeller_TolB-like"/>
</dbReference>
<dbReference type="EMBL" id="CP016503">
    <property type="protein sequence ID" value="ANV98462.1"/>
    <property type="molecule type" value="Genomic_DNA"/>
</dbReference>
<sequence length="409" mass="46417">MNKILFSCFVLCCFVFANDAKLEIVRDQKKLPNILINLATSGVEEKITKMIAKDLEVSGNFEVETQKKALDLDPSYVLYRSQKVDLLAYFLPKGQQLSLVLFDINAGKKAIEQTFDMSQKEQYPFVAHRIANAINDYLQAPNIRWMNRKVVFAKILAPSKSAIVVADYTLTYQKPIINDGLNIFPKWADAKQESIYFTKYLDQPTIIKYDLKNHRFHKILASQGIAIVSDVSADFKNLLVSMSPIGQADVYMYGVDSKKLTKLTNYPGIDVGANFMESKNQIIFISDRLGYPNVFLMNYDGSNPRQAVFHGRNNSSAASNGSYIVYSSREEKNEFGLSVFNLYIIPMEGTGIKRITLNGANQMPRFSQDGENVMFLKNSNQSALGIVRLRYNKTYLFPISGFKIQSFDW</sequence>
<evidence type="ECO:0008006" key="3">
    <source>
        <dbReference type="Google" id="ProtNLM"/>
    </source>
</evidence>
<dbReference type="STRING" id="222136.BBW65_06475"/>
<dbReference type="PANTHER" id="PTHR36842">
    <property type="entry name" value="PROTEIN TOLB HOMOLOG"/>
    <property type="match status" value="1"/>
</dbReference>
<dbReference type="RefSeq" id="WP_066341238.1">
    <property type="nucleotide sequence ID" value="NZ_CP016503.1"/>
</dbReference>
<evidence type="ECO:0000313" key="2">
    <source>
        <dbReference type="Proteomes" id="UP000092884"/>
    </source>
</evidence>
<proteinExistence type="predicted"/>
<dbReference type="SUPFAM" id="SSF52964">
    <property type="entry name" value="TolB, N-terminal domain"/>
    <property type="match status" value="1"/>
</dbReference>
<dbReference type="SUPFAM" id="SSF69304">
    <property type="entry name" value="Tricorn protease N-terminal domain"/>
    <property type="match status" value="1"/>
</dbReference>
<reference evidence="2" key="1">
    <citation type="submission" date="2016-07" db="EMBL/GenBank/DDBJ databases">
        <authorList>
            <person name="Florea S."/>
            <person name="Webb J.S."/>
            <person name="Jaromczyk J."/>
            <person name="Schardl C.L."/>
        </authorList>
    </citation>
    <scope>NUCLEOTIDE SEQUENCE [LARGE SCALE GENOMIC DNA]</scope>
    <source>
        <strain evidence="2">MIT 01-6242</strain>
    </source>
</reference>
<dbReference type="NCBIfam" id="NF003124">
    <property type="entry name" value="PRK04043.1"/>
    <property type="match status" value="1"/>
</dbReference>
<dbReference type="AlphaFoldDB" id="A0A1B1U6Y9"/>
<dbReference type="KEGG" id="het:BBW65_06475"/>
<accession>A0A1B1U6Y9</accession>